<keyword evidence="4" id="KW-0863">Zinc-finger</keyword>
<dbReference type="AlphaFoldDB" id="A0ABD6F2W7"/>
<dbReference type="PROSITE" id="PS50010">
    <property type="entry name" value="DH_2"/>
    <property type="match status" value="1"/>
</dbReference>
<dbReference type="PANTHER" id="PTHR13944">
    <property type="entry name" value="AGAP007712-PA"/>
    <property type="match status" value="1"/>
</dbReference>
<dbReference type="InterPro" id="IPR051632">
    <property type="entry name" value="Rho_GEF"/>
</dbReference>
<gene>
    <name evidence="6" type="ORF">AB6A40_011067</name>
</gene>
<comment type="subcellular location">
    <subcellularLocation>
        <location evidence="1">Cytoplasm</location>
    </subcellularLocation>
</comment>
<dbReference type="Proteomes" id="UP001608902">
    <property type="component" value="Unassembled WGS sequence"/>
</dbReference>
<dbReference type="GO" id="GO:0008270">
    <property type="term" value="F:zinc ion binding"/>
    <property type="evidence" value="ECO:0007669"/>
    <property type="project" value="UniProtKB-KW"/>
</dbReference>
<keyword evidence="7" id="KW-1185">Reference proteome</keyword>
<sequence length="238" mass="27189">MCLLIIAQRLTKYPVLLEQLAKVESKDYREETQRAHKAVKSFAMHVDTELAKLELNKRWDKIRKQIDRSSIGRLNKDDRFTYDDLIVKGAEDRREILCIGGAICHNSEQKAEDGREVVLVLFDDILVLLSSPNGRGGKYTFCDRGPDRCSVIPLRSLIIRRMPRNRSLFLVVAVDPFFDLIVVTFNSNNDLVQWKGAIEEAKENAPNYGMLPALHFDVILTIRSFVVEGTDAFSNSIY</sequence>
<dbReference type="InterPro" id="IPR000219">
    <property type="entry name" value="DH_dom"/>
</dbReference>
<proteinExistence type="predicted"/>
<comment type="caution">
    <text evidence="6">The sequence shown here is derived from an EMBL/GenBank/DDBJ whole genome shotgun (WGS) entry which is preliminary data.</text>
</comment>
<evidence type="ECO:0000259" key="5">
    <source>
        <dbReference type="PROSITE" id="PS50010"/>
    </source>
</evidence>
<keyword evidence="4" id="KW-0479">Metal-binding</keyword>
<keyword evidence="2" id="KW-0963">Cytoplasm</keyword>
<dbReference type="InterPro" id="IPR041020">
    <property type="entry name" value="PH_16"/>
</dbReference>
<evidence type="ECO:0000256" key="2">
    <source>
        <dbReference type="ARBA" id="ARBA00022490"/>
    </source>
</evidence>
<dbReference type="InterPro" id="IPR035899">
    <property type="entry name" value="DBL_dom_sf"/>
</dbReference>
<dbReference type="GO" id="GO:0005737">
    <property type="term" value="C:cytoplasm"/>
    <property type="evidence" value="ECO:0007669"/>
    <property type="project" value="UniProtKB-SubCell"/>
</dbReference>
<evidence type="ECO:0000313" key="7">
    <source>
        <dbReference type="Proteomes" id="UP001608902"/>
    </source>
</evidence>
<dbReference type="InterPro" id="IPR011993">
    <property type="entry name" value="PH-like_dom_sf"/>
</dbReference>
<dbReference type="PANTHER" id="PTHR13944:SF21">
    <property type="entry name" value="CYSTS, ISOFORM C"/>
    <property type="match status" value="1"/>
</dbReference>
<dbReference type="SUPFAM" id="SSF50729">
    <property type="entry name" value="PH domain-like"/>
    <property type="match status" value="1"/>
</dbReference>
<evidence type="ECO:0000313" key="6">
    <source>
        <dbReference type="EMBL" id="MFH4984358.1"/>
    </source>
</evidence>
<protein>
    <recommendedName>
        <fullName evidence="5">DH domain-containing protein</fullName>
    </recommendedName>
</protein>
<name>A0ABD6F2W7_9BILA</name>
<evidence type="ECO:0000256" key="1">
    <source>
        <dbReference type="ARBA" id="ARBA00004496"/>
    </source>
</evidence>
<reference evidence="6 7" key="1">
    <citation type="submission" date="2024-08" db="EMBL/GenBank/DDBJ databases">
        <title>Gnathostoma spinigerum genome.</title>
        <authorList>
            <person name="Gonzalez-Bertolin B."/>
            <person name="Monzon S."/>
            <person name="Zaballos A."/>
            <person name="Jimenez P."/>
            <person name="Dekumyoy P."/>
            <person name="Varona S."/>
            <person name="Cuesta I."/>
            <person name="Sumanam S."/>
            <person name="Adisakwattana P."/>
            <person name="Gasser R.B."/>
            <person name="Hernandez-Gonzalez A."/>
            <person name="Young N.D."/>
            <person name="Perteguer M.J."/>
        </authorList>
    </citation>
    <scope>NUCLEOTIDE SEQUENCE [LARGE SCALE GENOMIC DNA]</scope>
    <source>
        <strain evidence="6">AL3</strain>
        <tissue evidence="6">Liver</tissue>
    </source>
</reference>
<keyword evidence="3" id="KW-0597">Phosphoprotein</keyword>
<evidence type="ECO:0000256" key="4">
    <source>
        <dbReference type="ARBA" id="ARBA00022771"/>
    </source>
</evidence>
<dbReference type="Pfam" id="PF17838">
    <property type="entry name" value="PH_16"/>
    <property type="match status" value="1"/>
</dbReference>
<dbReference type="SUPFAM" id="SSF48065">
    <property type="entry name" value="DBL homology domain (DH-domain)"/>
    <property type="match status" value="1"/>
</dbReference>
<feature type="domain" description="DH" evidence="5">
    <location>
        <begin position="1"/>
        <end position="49"/>
    </location>
</feature>
<accession>A0ABD6F2W7</accession>
<dbReference type="Gene3D" id="2.30.29.30">
    <property type="entry name" value="Pleckstrin-homology domain (PH domain)/Phosphotyrosine-binding domain (PTB)"/>
    <property type="match status" value="1"/>
</dbReference>
<keyword evidence="4" id="KW-0862">Zinc</keyword>
<organism evidence="6 7">
    <name type="scientific">Gnathostoma spinigerum</name>
    <dbReference type="NCBI Taxonomy" id="75299"/>
    <lineage>
        <taxon>Eukaryota</taxon>
        <taxon>Metazoa</taxon>
        <taxon>Ecdysozoa</taxon>
        <taxon>Nematoda</taxon>
        <taxon>Chromadorea</taxon>
        <taxon>Rhabditida</taxon>
        <taxon>Spirurina</taxon>
        <taxon>Gnathostomatomorpha</taxon>
        <taxon>Gnathostomatoidea</taxon>
        <taxon>Gnathostomatidae</taxon>
        <taxon>Gnathostoma</taxon>
    </lineage>
</organism>
<dbReference type="EMBL" id="JBGFUD010016923">
    <property type="protein sequence ID" value="MFH4984358.1"/>
    <property type="molecule type" value="Genomic_DNA"/>
</dbReference>
<evidence type="ECO:0000256" key="3">
    <source>
        <dbReference type="ARBA" id="ARBA00022553"/>
    </source>
</evidence>
<dbReference type="Gene3D" id="1.20.900.10">
    <property type="entry name" value="Dbl homology (DH) domain"/>
    <property type="match status" value="1"/>
</dbReference>